<sequence length="67" mass="7615">MLHQAASHLKAFCLRLLETKPIGFVSSESLQRLLVYSCRRAYVDRPILLLDVMPDAVFHISQAKAFV</sequence>
<name>A2C6E4_PROM3</name>
<dbReference type="HOGENOM" id="CLU_2809008_0_0_3"/>
<evidence type="ECO:0000313" key="1">
    <source>
        <dbReference type="EMBL" id="ABM77054.1"/>
    </source>
</evidence>
<organism evidence="1 2">
    <name type="scientific">Prochlorococcus marinus (strain MIT 9303)</name>
    <dbReference type="NCBI Taxonomy" id="59922"/>
    <lineage>
        <taxon>Bacteria</taxon>
        <taxon>Bacillati</taxon>
        <taxon>Cyanobacteriota</taxon>
        <taxon>Cyanophyceae</taxon>
        <taxon>Synechococcales</taxon>
        <taxon>Prochlorococcaceae</taxon>
        <taxon>Prochlorococcus</taxon>
    </lineage>
</organism>
<dbReference type="KEGG" id="pmf:P9303_03011"/>
<reference evidence="1 2" key="1">
    <citation type="journal article" date="2007" name="PLoS Genet.">
        <title>Patterns and implications of gene gain and loss in the evolution of Prochlorococcus.</title>
        <authorList>
            <person name="Kettler G.C."/>
            <person name="Martiny A.C."/>
            <person name="Huang K."/>
            <person name="Zucker J."/>
            <person name="Coleman M.L."/>
            <person name="Rodrigue S."/>
            <person name="Chen F."/>
            <person name="Lapidus A."/>
            <person name="Ferriera S."/>
            <person name="Johnson J."/>
            <person name="Steglich C."/>
            <person name="Church G.M."/>
            <person name="Richardson P."/>
            <person name="Chisholm S.W."/>
        </authorList>
    </citation>
    <scope>NUCLEOTIDE SEQUENCE [LARGE SCALE GENOMIC DNA]</scope>
    <source>
        <strain evidence="1 2">MIT 9303</strain>
    </source>
</reference>
<protein>
    <submittedName>
        <fullName evidence="1">Uncharacterized protein</fullName>
    </submittedName>
</protein>
<gene>
    <name evidence="1" type="ordered locus">P9303_03011</name>
</gene>
<proteinExistence type="predicted"/>
<evidence type="ECO:0000313" key="2">
    <source>
        <dbReference type="Proteomes" id="UP000002274"/>
    </source>
</evidence>
<dbReference type="Proteomes" id="UP000002274">
    <property type="component" value="Chromosome"/>
</dbReference>
<dbReference type="AlphaFoldDB" id="A2C6E4"/>
<accession>A2C6E4</accession>
<dbReference type="EMBL" id="CP000554">
    <property type="protein sequence ID" value="ABM77054.1"/>
    <property type="molecule type" value="Genomic_DNA"/>
</dbReference>
<dbReference type="BioCyc" id="PMAR59922:G1G80-287-MONOMER"/>
<dbReference type="STRING" id="59922.P9303_03011"/>